<evidence type="ECO:0000313" key="4">
    <source>
        <dbReference type="Proteomes" id="UP000216857"/>
    </source>
</evidence>
<reference evidence="3" key="1">
    <citation type="submission" date="2017-05" db="EMBL/GenBank/DDBJ databases">
        <title>Complete and WGS of Bordetella genogroups.</title>
        <authorList>
            <person name="Spilker T."/>
            <person name="Lipuma J."/>
        </authorList>
    </citation>
    <scope>NUCLEOTIDE SEQUENCE</scope>
    <source>
        <strain evidence="3">AU21707</strain>
    </source>
</reference>
<gene>
    <name evidence="3" type="ORF">CAL26_13165</name>
</gene>
<evidence type="ECO:0000256" key="1">
    <source>
        <dbReference type="SAM" id="MobiDB-lite"/>
    </source>
</evidence>
<feature type="compositionally biased region" description="Low complexity" evidence="1">
    <location>
        <begin position="89"/>
        <end position="109"/>
    </location>
</feature>
<organism evidence="3 4">
    <name type="scientific">Bordetella genomosp. 9</name>
    <dbReference type="NCBI Taxonomy" id="1416803"/>
    <lineage>
        <taxon>Bacteria</taxon>
        <taxon>Pseudomonadati</taxon>
        <taxon>Pseudomonadota</taxon>
        <taxon>Betaproteobacteria</taxon>
        <taxon>Burkholderiales</taxon>
        <taxon>Alcaligenaceae</taxon>
        <taxon>Bordetella</taxon>
    </lineage>
</organism>
<keyword evidence="4" id="KW-1185">Reference proteome</keyword>
<feature type="region of interest" description="Disordered" evidence="1">
    <location>
        <begin position="75"/>
        <end position="109"/>
    </location>
</feature>
<sequence>MRSHLHRPVALAFALSISCAANAQTAAAVVPSLSVTSEQIYLTNTTEQEIVLFVESENTQRTEYHLLPGTARTLSGEPGDRWLNIEMQPGAMPAGAPTAAAGSATATRP</sequence>
<dbReference type="AlphaFoldDB" id="A0A261R0T1"/>
<evidence type="ECO:0000256" key="2">
    <source>
        <dbReference type="SAM" id="SignalP"/>
    </source>
</evidence>
<feature type="chain" id="PRO_5012288927" evidence="2">
    <location>
        <begin position="24"/>
        <end position="109"/>
    </location>
</feature>
<accession>A0A261R0T1</accession>
<proteinExistence type="predicted"/>
<dbReference type="PROSITE" id="PS51257">
    <property type="entry name" value="PROKAR_LIPOPROTEIN"/>
    <property type="match status" value="1"/>
</dbReference>
<dbReference type="RefSeq" id="WP_094847338.1">
    <property type="nucleotide sequence ID" value="NZ_NEVJ01000003.1"/>
</dbReference>
<dbReference type="OrthoDB" id="8562756at2"/>
<comment type="caution">
    <text evidence="3">The sequence shown here is derived from an EMBL/GenBank/DDBJ whole genome shotgun (WGS) entry which is preliminary data.</text>
</comment>
<keyword evidence="2" id="KW-0732">Signal</keyword>
<dbReference type="EMBL" id="NEVJ01000003">
    <property type="protein sequence ID" value="OZI18655.1"/>
    <property type="molecule type" value="Genomic_DNA"/>
</dbReference>
<protein>
    <submittedName>
        <fullName evidence="3">Uncharacterized protein</fullName>
    </submittedName>
</protein>
<evidence type="ECO:0000313" key="3">
    <source>
        <dbReference type="EMBL" id="OZI18655.1"/>
    </source>
</evidence>
<dbReference type="Proteomes" id="UP000216857">
    <property type="component" value="Unassembled WGS sequence"/>
</dbReference>
<feature type="signal peptide" evidence="2">
    <location>
        <begin position="1"/>
        <end position="23"/>
    </location>
</feature>
<name>A0A261R0T1_9BORD</name>